<evidence type="ECO:0000313" key="3">
    <source>
        <dbReference type="EMBL" id="RYC13765.1"/>
    </source>
</evidence>
<dbReference type="Proteomes" id="UP000291101">
    <property type="component" value="Unassembled WGS sequence"/>
</dbReference>
<comment type="caution">
    <text evidence="3">The sequence shown here is derived from an EMBL/GenBank/DDBJ whole genome shotgun (WGS) entry which is preliminary data.</text>
</comment>
<dbReference type="AlphaFoldDB" id="A0A4Q2T4P4"/>
<dbReference type="NCBIfam" id="TIGR03083">
    <property type="entry name" value="maleylpyruvate isomerase family mycothiol-dependent enzyme"/>
    <property type="match status" value="1"/>
</dbReference>
<dbReference type="GO" id="GO:0016853">
    <property type="term" value="F:isomerase activity"/>
    <property type="evidence" value="ECO:0007669"/>
    <property type="project" value="UniProtKB-KW"/>
</dbReference>
<reference evidence="3 4" key="1">
    <citation type="submission" date="2019-01" db="EMBL/GenBank/DDBJ databases">
        <title>Novel species of Nocardioides.</title>
        <authorList>
            <person name="Liu Q."/>
            <person name="X Y.-H."/>
        </authorList>
    </citation>
    <scope>NUCLEOTIDE SEQUENCE [LARGE SCALE GENOMIC DNA]</scope>
    <source>
        <strain evidence="3 4">HLT2-9</strain>
    </source>
</reference>
<keyword evidence="3" id="KW-0413">Isomerase</keyword>
<keyword evidence="3" id="KW-0670">Pyruvate</keyword>
<feature type="region of interest" description="Disordered" evidence="1">
    <location>
        <begin position="53"/>
        <end position="73"/>
    </location>
</feature>
<sequence>MRESRGRSSETSFRLCSRAPRMMSWSATVVLCLVLDNERDGVEHMFVSMARRGQADAPDHPMTPYRQRAHRPPGGVVARSGTMGPVTHDAGLAPHLADLLAEADQALVRTVDGLPDDAYAEPSLLPDWTRAHVVAHLTLNAEGLAGVLHGAHLGHPRTMYSSLEARNGDIAELATTDPADLRERFLTSVGVLGEALGAMVDDDWDGRFERVPGAGTDISVAQVPLMRLREAEIHHADLGADYTAADWPEAFRVILLESMTKRPYPAPFEARPTDLDRTWHYGEGGGGPVVTGTSAAIGWWLTGRGSGEGVSSDTGSLPEVESW</sequence>
<dbReference type="SUPFAM" id="SSF55718">
    <property type="entry name" value="SCP-like"/>
    <property type="match status" value="1"/>
</dbReference>
<dbReference type="OrthoDB" id="5118203at2"/>
<dbReference type="EMBL" id="SDWV01000003">
    <property type="protein sequence ID" value="RYC13765.1"/>
    <property type="molecule type" value="Genomic_DNA"/>
</dbReference>
<evidence type="ECO:0000259" key="2">
    <source>
        <dbReference type="Pfam" id="PF11716"/>
    </source>
</evidence>
<dbReference type="Gene3D" id="3.30.1050.20">
    <property type="match status" value="1"/>
</dbReference>
<dbReference type="InterPro" id="IPR034660">
    <property type="entry name" value="DinB/YfiT-like"/>
</dbReference>
<dbReference type="SUPFAM" id="SSF109854">
    <property type="entry name" value="DinB/YfiT-like putative metalloenzymes"/>
    <property type="match status" value="1"/>
</dbReference>
<dbReference type="InterPro" id="IPR017517">
    <property type="entry name" value="Maleyloyr_isom"/>
</dbReference>
<name>A0A4Q2T4P4_9ACTN</name>
<dbReference type="GO" id="GO:0046872">
    <property type="term" value="F:metal ion binding"/>
    <property type="evidence" value="ECO:0007669"/>
    <property type="project" value="InterPro"/>
</dbReference>
<dbReference type="InterPro" id="IPR024344">
    <property type="entry name" value="MDMPI_metal-binding"/>
</dbReference>
<proteinExistence type="predicted"/>
<dbReference type="Pfam" id="PF11716">
    <property type="entry name" value="MDMPI_N"/>
    <property type="match status" value="1"/>
</dbReference>
<dbReference type="InterPro" id="IPR036527">
    <property type="entry name" value="SCP2_sterol-bd_dom_sf"/>
</dbReference>
<keyword evidence="4" id="KW-1185">Reference proteome</keyword>
<evidence type="ECO:0000313" key="4">
    <source>
        <dbReference type="Proteomes" id="UP000291101"/>
    </source>
</evidence>
<protein>
    <submittedName>
        <fullName evidence="3">Maleylpyruvate isomerase family mycothiol-dependent enzyme</fullName>
    </submittedName>
</protein>
<accession>A0A4Q2T4P4</accession>
<organism evidence="3 4">
    <name type="scientific">Nocardioides zhouii</name>
    <dbReference type="NCBI Taxonomy" id="1168729"/>
    <lineage>
        <taxon>Bacteria</taxon>
        <taxon>Bacillati</taxon>
        <taxon>Actinomycetota</taxon>
        <taxon>Actinomycetes</taxon>
        <taxon>Propionibacteriales</taxon>
        <taxon>Nocardioidaceae</taxon>
        <taxon>Nocardioides</taxon>
    </lineage>
</organism>
<evidence type="ECO:0000256" key="1">
    <source>
        <dbReference type="SAM" id="MobiDB-lite"/>
    </source>
</evidence>
<dbReference type="Gene3D" id="1.20.120.450">
    <property type="entry name" value="dinb family like domain"/>
    <property type="match status" value="1"/>
</dbReference>
<gene>
    <name evidence="3" type="ORF">EUA94_03955</name>
</gene>
<feature type="domain" description="Mycothiol-dependent maleylpyruvate isomerase metal-binding" evidence="2">
    <location>
        <begin position="100"/>
        <end position="238"/>
    </location>
</feature>